<comment type="pathway">
    <text evidence="11">Phospholipid metabolism; phosphatidylethanolamine biosynthesis.</text>
</comment>
<comment type="cofactor">
    <cofactor evidence="1">
        <name>pyruvate</name>
        <dbReference type="ChEBI" id="CHEBI:15361"/>
    </cofactor>
</comment>
<evidence type="ECO:0000256" key="3">
    <source>
        <dbReference type="ARBA" id="ARBA00012243"/>
    </source>
</evidence>
<dbReference type="OrthoDB" id="5973539at2759"/>
<dbReference type="EMBL" id="NAJP01000012">
    <property type="protein sequence ID" value="TKA45138.1"/>
    <property type="molecule type" value="Genomic_DNA"/>
</dbReference>
<keyword evidence="9" id="KW-1208">Phospholipid metabolism</keyword>
<evidence type="ECO:0000256" key="7">
    <source>
        <dbReference type="ARBA" id="ARBA00023209"/>
    </source>
</evidence>
<sequence length="387" mass="42787">MSSDSNSAAGQDLPNEHLEAASTALDHLTTKANEADGHTKEHLHTAADADKAHSLFRSVFSGDALQEIENDWHLGNYIIDRKTGAKSFEPMSIYVRLGMHILYYGSAEEKALHWRRTQDLLKEQSVKMGKQYDSPDSRDHIKPFIDSFHLLPSMPEMLQPDYTKYATFNEFFARQIREEARPQDEAGDPRVVSSPADCRLTAFPTVDMATKYWIKGFGFTLPRLLGNEALAQKFDGGSLVIARLAPQDYHRWHAPVSGHVESINEIPGTYYTVNPQAICQKGTLDVFCENRRSVMVISRTASGGSPVVVVAVGAMLVGSIKYNEGVTQGVEVRRGQCLGAFYYGGSTVIVLFPKGEVVLDQDLVKNSCEEKCETLMRVGGRVGAGPQ</sequence>
<evidence type="ECO:0000256" key="5">
    <source>
        <dbReference type="ARBA" id="ARBA00022793"/>
    </source>
</evidence>
<protein>
    <recommendedName>
        <fullName evidence="3">phosphatidylserine decarboxylase</fullName>
        <ecNumber evidence="3">4.1.1.65</ecNumber>
    </recommendedName>
</protein>
<dbReference type="Proteomes" id="UP001175353">
    <property type="component" value="Unassembled WGS sequence"/>
</dbReference>
<evidence type="ECO:0000256" key="2">
    <source>
        <dbReference type="ARBA" id="ARBA00005189"/>
    </source>
</evidence>
<evidence type="ECO:0000313" key="12">
    <source>
        <dbReference type="EMBL" id="KAK0950219.1"/>
    </source>
</evidence>
<dbReference type="Pfam" id="PF02666">
    <property type="entry name" value="PS_Dcarbxylase"/>
    <property type="match status" value="1"/>
</dbReference>
<dbReference type="InterPro" id="IPR003817">
    <property type="entry name" value="PS_Dcarbxylase"/>
</dbReference>
<dbReference type="EC" id="4.1.1.65" evidence="3"/>
<gene>
    <name evidence="13" type="ORF">B0A54_04234</name>
    <name evidence="12" type="ORF">LTR91_025831</name>
</gene>
<dbReference type="EMBL" id="JAUJLE010000883">
    <property type="protein sequence ID" value="KAK0950219.1"/>
    <property type="molecule type" value="Genomic_DNA"/>
</dbReference>
<evidence type="ECO:0000256" key="6">
    <source>
        <dbReference type="ARBA" id="ARBA00023098"/>
    </source>
</evidence>
<proteinExistence type="predicted"/>
<comment type="pathway">
    <text evidence="2">Lipid metabolism.</text>
</comment>
<keyword evidence="8" id="KW-0456">Lyase</keyword>
<evidence type="ECO:0000313" key="14">
    <source>
        <dbReference type="Proteomes" id="UP000310066"/>
    </source>
</evidence>
<dbReference type="GO" id="GO:0004609">
    <property type="term" value="F:phosphatidylserine decarboxylase activity"/>
    <property type="evidence" value="ECO:0007669"/>
    <property type="project" value="UniProtKB-EC"/>
</dbReference>
<dbReference type="InterPro" id="IPR033177">
    <property type="entry name" value="PSD-B"/>
</dbReference>
<evidence type="ECO:0000256" key="11">
    <source>
        <dbReference type="ARBA" id="ARBA00024326"/>
    </source>
</evidence>
<keyword evidence="15" id="KW-1185">Reference proteome</keyword>
<keyword evidence="7" id="KW-0594">Phospholipid biosynthesis</keyword>
<evidence type="ECO:0000313" key="13">
    <source>
        <dbReference type="EMBL" id="TKA45138.1"/>
    </source>
</evidence>
<keyword evidence="6" id="KW-0443">Lipid metabolism</keyword>
<dbReference type="PANTHER" id="PTHR10067:SF17">
    <property type="entry name" value="PHOSPHATIDYLSERINE DECARBOXYLASE PROENZYME 2"/>
    <property type="match status" value="1"/>
</dbReference>
<keyword evidence="10" id="KW-0670">Pyruvate</keyword>
<keyword evidence="5" id="KW-0210">Decarboxylase</keyword>
<evidence type="ECO:0000256" key="10">
    <source>
        <dbReference type="ARBA" id="ARBA00023317"/>
    </source>
</evidence>
<dbReference type="UniPathway" id="UPA00558"/>
<dbReference type="GO" id="GO:0006646">
    <property type="term" value="P:phosphatidylethanolamine biosynthetic process"/>
    <property type="evidence" value="ECO:0007669"/>
    <property type="project" value="UniProtKB-UniPathway"/>
</dbReference>
<dbReference type="AlphaFoldDB" id="A0A4U0V8F7"/>
<dbReference type="PANTHER" id="PTHR10067">
    <property type="entry name" value="PHOSPHATIDYLSERINE DECARBOXYLASE"/>
    <property type="match status" value="1"/>
</dbReference>
<evidence type="ECO:0000313" key="15">
    <source>
        <dbReference type="Proteomes" id="UP001175353"/>
    </source>
</evidence>
<evidence type="ECO:0000256" key="4">
    <source>
        <dbReference type="ARBA" id="ARBA00022516"/>
    </source>
</evidence>
<dbReference type="Proteomes" id="UP000310066">
    <property type="component" value="Unassembled WGS sequence"/>
</dbReference>
<keyword evidence="4" id="KW-0444">Lipid biosynthesis</keyword>
<dbReference type="NCBIfam" id="TIGR00163">
    <property type="entry name" value="PS_decarb"/>
    <property type="match status" value="1"/>
</dbReference>
<evidence type="ECO:0000256" key="9">
    <source>
        <dbReference type="ARBA" id="ARBA00023264"/>
    </source>
</evidence>
<name>A0A4U0V8F7_9PEZI</name>
<evidence type="ECO:0000256" key="8">
    <source>
        <dbReference type="ARBA" id="ARBA00023239"/>
    </source>
</evidence>
<reference evidence="13 14" key="1">
    <citation type="submission" date="2017-03" db="EMBL/GenBank/DDBJ databases">
        <title>Genomes of endolithic fungi from Antarctica.</title>
        <authorList>
            <person name="Coleine C."/>
            <person name="Masonjones S."/>
            <person name="Stajich J.E."/>
        </authorList>
    </citation>
    <scope>NUCLEOTIDE SEQUENCE [LARGE SCALE GENOMIC DNA]</scope>
    <source>
        <strain evidence="13 14">CCFEE 5311</strain>
    </source>
</reference>
<comment type="caution">
    <text evidence="13">The sequence shown here is derived from an EMBL/GenBank/DDBJ whole genome shotgun (WGS) entry which is preliminary data.</text>
</comment>
<reference evidence="12" key="2">
    <citation type="submission" date="2023-06" db="EMBL/GenBank/DDBJ databases">
        <title>Black Yeasts Isolated from many extreme environments.</title>
        <authorList>
            <person name="Coleine C."/>
            <person name="Stajich J.E."/>
            <person name="Selbmann L."/>
        </authorList>
    </citation>
    <scope>NUCLEOTIDE SEQUENCE</scope>
    <source>
        <strain evidence="12">CCFEE 5200</strain>
    </source>
</reference>
<organism evidence="13 14">
    <name type="scientific">Friedmanniomyces endolithicus</name>
    <dbReference type="NCBI Taxonomy" id="329885"/>
    <lineage>
        <taxon>Eukaryota</taxon>
        <taxon>Fungi</taxon>
        <taxon>Dikarya</taxon>
        <taxon>Ascomycota</taxon>
        <taxon>Pezizomycotina</taxon>
        <taxon>Dothideomycetes</taxon>
        <taxon>Dothideomycetidae</taxon>
        <taxon>Mycosphaerellales</taxon>
        <taxon>Teratosphaeriaceae</taxon>
        <taxon>Friedmanniomyces</taxon>
    </lineage>
</organism>
<evidence type="ECO:0000256" key="1">
    <source>
        <dbReference type="ARBA" id="ARBA00001928"/>
    </source>
</evidence>
<accession>A0A4U0V8F7</accession>
<dbReference type="STRING" id="329885.A0A4U0V8F7"/>